<evidence type="ECO:0000256" key="1">
    <source>
        <dbReference type="SAM" id="MobiDB-lite"/>
    </source>
</evidence>
<keyword evidence="3" id="KW-1185">Reference proteome</keyword>
<dbReference type="EMBL" id="LJIX01000006">
    <property type="protein sequence ID" value="KQL20065.1"/>
    <property type="molecule type" value="Genomic_DNA"/>
</dbReference>
<dbReference type="InterPro" id="IPR021377">
    <property type="entry name" value="DUF3006"/>
</dbReference>
<dbReference type="PATRIC" id="fig|1637975.4.peg.3286"/>
<feature type="compositionally biased region" description="Polar residues" evidence="1">
    <location>
        <begin position="61"/>
        <end position="70"/>
    </location>
</feature>
<accession>A0A0Q3QPH9</accession>
<dbReference type="STRING" id="1637975.AN957_16835"/>
<evidence type="ECO:0008006" key="4">
    <source>
        <dbReference type="Google" id="ProtNLM"/>
    </source>
</evidence>
<name>A0A0Q3QPH9_9BACI</name>
<organism evidence="2 3">
    <name type="scientific">Cytobacillus solani</name>
    <dbReference type="NCBI Taxonomy" id="1637975"/>
    <lineage>
        <taxon>Bacteria</taxon>
        <taxon>Bacillati</taxon>
        <taxon>Bacillota</taxon>
        <taxon>Bacilli</taxon>
        <taxon>Bacillales</taxon>
        <taxon>Bacillaceae</taxon>
        <taxon>Cytobacillus</taxon>
    </lineage>
</organism>
<dbReference type="AlphaFoldDB" id="A0A0Q3QPH9"/>
<feature type="compositionally biased region" description="Basic residues" evidence="1">
    <location>
        <begin position="77"/>
        <end position="86"/>
    </location>
</feature>
<dbReference type="RefSeq" id="WP_053476602.1">
    <property type="nucleotide sequence ID" value="NZ_CP041305.1"/>
</dbReference>
<evidence type="ECO:0000313" key="2">
    <source>
        <dbReference type="EMBL" id="KQL20065.1"/>
    </source>
</evidence>
<dbReference type="Proteomes" id="UP000050996">
    <property type="component" value="Unassembled WGS sequence"/>
</dbReference>
<evidence type="ECO:0000313" key="3">
    <source>
        <dbReference type="Proteomes" id="UP000050996"/>
    </source>
</evidence>
<protein>
    <recommendedName>
        <fullName evidence="4">DUF3006 domain-containing protein</fullName>
    </recommendedName>
</protein>
<dbReference type="Pfam" id="PF11213">
    <property type="entry name" value="DUF3006"/>
    <property type="match status" value="1"/>
</dbReference>
<reference evidence="2 3" key="1">
    <citation type="submission" date="2015-09" db="EMBL/GenBank/DDBJ databases">
        <title>Genome sequencing project for genomic taxonomy and phylogenomics of Bacillus-like bacteria.</title>
        <authorList>
            <person name="Liu B."/>
            <person name="Wang J."/>
            <person name="Zhu Y."/>
            <person name="Liu G."/>
            <person name="Chen Q."/>
            <person name="Chen Z."/>
            <person name="Lan J."/>
            <person name="Che J."/>
            <person name="Ge C."/>
            <person name="Shi H."/>
            <person name="Pan Z."/>
            <person name="Liu X."/>
        </authorList>
    </citation>
    <scope>NUCLEOTIDE SEQUENCE [LARGE SCALE GENOMIC DNA]</scope>
    <source>
        <strain evidence="2 3">FJAT-18043</strain>
    </source>
</reference>
<comment type="caution">
    <text evidence="2">The sequence shown here is derived from an EMBL/GenBank/DDBJ whole genome shotgun (WGS) entry which is preliminary data.</text>
</comment>
<gene>
    <name evidence="2" type="ORF">AN957_16835</name>
</gene>
<proteinExistence type="predicted"/>
<sequence>MKGYFDRIEDQQLAVILVEEINEQFVIKQAKLPFGSKPGMWFDLTIKDRDLISIQHSNQTSFSEKQNTNDLMEKIRLKSKGSKYKQ</sequence>
<feature type="region of interest" description="Disordered" evidence="1">
    <location>
        <begin position="61"/>
        <end position="86"/>
    </location>
</feature>